<comment type="caution">
    <text evidence="1">The sequence shown here is derived from an EMBL/GenBank/DDBJ whole genome shotgun (WGS) entry which is preliminary data.</text>
</comment>
<sequence>MTGEPGGAAERLRRDVTAVVQEDLGQAKAEVLATIRRAGLASAALAASGVCATLALASAHQALLRTVERFLPRHHAACALTATYATAAATLACYARSHARAAGHSSREALDALAEE</sequence>
<dbReference type="Pfam" id="PF07332">
    <property type="entry name" value="Phage_holin_3_6"/>
    <property type="match status" value="1"/>
</dbReference>
<evidence type="ECO:0000313" key="1">
    <source>
        <dbReference type="EMBL" id="GHF71712.1"/>
    </source>
</evidence>
<protein>
    <submittedName>
        <fullName evidence="1">Uncharacterized protein</fullName>
    </submittedName>
</protein>
<reference evidence="1" key="2">
    <citation type="submission" date="2020-09" db="EMBL/GenBank/DDBJ databases">
        <authorList>
            <person name="Sun Q."/>
            <person name="Ohkuma M."/>
        </authorList>
    </citation>
    <scope>NUCLEOTIDE SEQUENCE</scope>
    <source>
        <strain evidence="1">JCM 4059</strain>
    </source>
</reference>
<dbReference type="EMBL" id="BNBD01000021">
    <property type="protein sequence ID" value="GHF71712.1"/>
    <property type="molecule type" value="Genomic_DNA"/>
</dbReference>
<reference evidence="1" key="1">
    <citation type="journal article" date="2014" name="Int. J. Syst. Evol. Microbiol.">
        <title>Complete genome sequence of Corynebacterium casei LMG S-19264T (=DSM 44701T), isolated from a smear-ripened cheese.</title>
        <authorList>
            <consortium name="US DOE Joint Genome Institute (JGI-PGF)"/>
            <person name="Walter F."/>
            <person name="Albersmeier A."/>
            <person name="Kalinowski J."/>
            <person name="Ruckert C."/>
        </authorList>
    </citation>
    <scope>NUCLEOTIDE SEQUENCE</scope>
    <source>
        <strain evidence="1">JCM 4059</strain>
    </source>
</reference>
<accession>A0A919B8P5</accession>
<keyword evidence="2" id="KW-1185">Reference proteome</keyword>
<dbReference type="RefSeq" id="WP_190133020.1">
    <property type="nucleotide sequence ID" value="NZ_BNBD01000021.1"/>
</dbReference>
<dbReference type="InterPro" id="IPR009937">
    <property type="entry name" value="Phage_holin_3_6"/>
</dbReference>
<dbReference type="AlphaFoldDB" id="A0A919B8P5"/>
<organism evidence="1 2">
    <name type="scientific">Streptomyces mashuensis</name>
    <dbReference type="NCBI Taxonomy" id="33904"/>
    <lineage>
        <taxon>Bacteria</taxon>
        <taxon>Bacillati</taxon>
        <taxon>Actinomycetota</taxon>
        <taxon>Actinomycetes</taxon>
        <taxon>Kitasatosporales</taxon>
        <taxon>Streptomycetaceae</taxon>
        <taxon>Streptomyces</taxon>
    </lineage>
</organism>
<proteinExistence type="predicted"/>
<name>A0A919B8P5_9ACTN</name>
<dbReference type="Proteomes" id="UP000638313">
    <property type="component" value="Unassembled WGS sequence"/>
</dbReference>
<evidence type="ECO:0000313" key="2">
    <source>
        <dbReference type="Proteomes" id="UP000638313"/>
    </source>
</evidence>
<gene>
    <name evidence="1" type="ORF">GCM10010218_61170</name>
</gene>